<organism evidence="1 2">
    <name type="scientific">Nocardia thailandica</name>
    <dbReference type="NCBI Taxonomy" id="257275"/>
    <lineage>
        <taxon>Bacteria</taxon>
        <taxon>Bacillati</taxon>
        <taxon>Actinomycetota</taxon>
        <taxon>Actinomycetes</taxon>
        <taxon>Mycobacteriales</taxon>
        <taxon>Nocardiaceae</taxon>
        <taxon>Nocardia</taxon>
    </lineage>
</organism>
<evidence type="ECO:0000313" key="1">
    <source>
        <dbReference type="EMBL" id="MFF0546896.1"/>
    </source>
</evidence>
<gene>
    <name evidence="1" type="ORF">ACFYTF_29075</name>
</gene>
<reference evidence="1 2" key="1">
    <citation type="submission" date="2024-10" db="EMBL/GenBank/DDBJ databases">
        <title>The Natural Products Discovery Center: Release of the First 8490 Sequenced Strains for Exploring Actinobacteria Biosynthetic Diversity.</title>
        <authorList>
            <person name="Kalkreuter E."/>
            <person name="Kautsar S.A."/>
            <person name="Yang D."/>
            <person name="Bader C.D."/>
            <person name="Teijaro C.N."/>
            <person name="Fluegel L."/>
            <person name="Davis C.M."/>
            <person name="Simpson J.R."/>
            <person name="Lauterbach L."/>
            <person name="Steele A.D."/>
            <person name="Gui C."/>
            <person name="Meng S."/>
            <person name="Li G."/>
            <person name="Viehrig K."/>
            <person name="Ye F."/>
            <person name="Su P."/>
            <person name="Kiefer A.F."/>
            <person name="Nichols A."/>
            <person name="Cepeda A.J."/>
            <person name="Yan W."/>
            <person name="Fan B."/>
            <person name="Jiang Y."/>
            <person name="Adhikari A."/>
            <person name="Zheng C.-J."/>
            <person name="Schuster L."/>
            <person name="Cowan T.M."/>
            <person name="Smanski M.J."/>
            <person name="Chevrette M.G."/>
            <person name="De Carvalho L.P.S."/>
            <person name="Shen B."/>
        </authorList>
    </citation>
    <scope>NUCLEOTIDE SEQUENCE [LARGE SCALE GENOMIC DNA]</scope>
    <source>
        <strain evidence="1 2">NPDC004045</strain>
    </source>
</reference>
<proteinExistence type="predicted"/>
<dbReference type="Proteomes" id="UP001601444">
    <property type="component" value="Unassembled WGS sequence"/>
</dbReference>
<keyword evidence="2" id="KW-1185">Reference proteome</keyword>
<comment type="caution">
    <text evidence="1">The sequence shown here is derived from an EMBL/GenBank/DDBJ whole genome shotgun (WGS) entry which is preliminary data.</text>
</comment>
<protein>
    <recommendedName>
        <fullName evidence="3">ASCH domain-containing protein</fullName>
    </recommendedName>
</protein>
<dbReference type="RefSeq" id="WP_387703081.1">
    <property type="nucleotide sequence ID" value="NZ_JBIAMX010000028.1"/>
</dbReference>
<name>A0ABW6PWS2_9NOCA</name>
<evidence type="ECO:0000313" key="2">
    <source>
        <dbReference type="Proteomes" id="UP001601444"/>
    </source>
</evidence>
<dbReference type="EMBL" id="JBIAMX010000028">
    <property type="protein sequence ID" value="MFF0546896.1"/>
    <property type="molecule type" value="Genomic_DNA"/>
</dbReference>
<accession>A0ABW6PWS2</accession>
<sequence>MPRLMAVSLTEDQVRARTKTVTRRAGWRHLRAGERVTLCRKVMGRRPGEPLVRIADVEILDVRRERLDAITTEDVAAEGFPEMTVAEFIDFFCRTHSGCHPDSEVTRIAWRYLDTRTDKEPRP</sequence>
<evidence type="ECO:0008006" key="3">
    <source>
        <dbReference type="Google" id="ProtNLM"/>
    </source>
</evidence>